<dbReference type="RefSeq" id="WP_077685596.1">
    <property type="nucleotide sequence ID" value="NZ_CP019606.1"/>
</dbReference>
<evidence type="ECO:0000259" key="1">
    <source>
        <dbReference type="Pfam" id="PF21962"/>
    </source>
</evidence>
<name>A0A1Q2CMD8_9ACTN</name>
<evidence type="ECO:0000313" key="3">
    <source>
        <dbReference type="Proteomes" id="UP000188145"/>
    </source>
</evidence>
<organism evidence="2 3">
    <name type="scientific">Tessaracoccus aquimaris</name>
    <dbReference type="NCBI Taxonomy" id="1332264"/>
    <lineage>
        <taxon>Bacteria</taxon>
        <taxon>Bacillati</taxon>
        <taxon>Actinomycetota</taxon>
        <taxon>Actinomycetes</taxon>
        <taxon>Propionibacteriales</taxon>
        <taxon>Propionibacteriaceae</taxon>
        <taxon>Tessaracoccus</taxon>
    </lineage>
</organism>
<sequence length="154" mass="17221">MSEDIPLPEISSEIPPFIRTWFDDDQAWQSLLRDLAHQHLDQDFDTEYVTIIDDPAYQGMSAGDIIAKALAEAPETGLRWDYCLIADQRAMSAAEFPVLAAPVDAHRHSFRVFARDVAEVVLPIGVGATGWEQYANLDENGVMIPLNRQPPTEL</sequence>
<reference evidence="3" key="1">
    <citation type="submission" date="2017-02" db="EMBL/GenBank/DDBJ databases">
        <title>Tessaracoccus aquaemaris sp. nov., isolated from the intestine of a Korean rockfish, Sebastes schlegelii, in a marine aquaculture pond.</title>
        <authorList>
            <person name="Tak E.J."/>
            <person name="Bae J.-W."/>
        </authorList>
    </citation>
    <scope>NUCLEOTIDE SEQUENCE [LARGE SCALE GENOMIC DNA]</scope>
    <source>
        <strain evidence="3">NSG39</strain>
    </source>
</reference>
<dbReference type="STRING" id="1332264.BW730_06885"/>
<protein>
    <recommendedName>
        <fullName evidence="1">DUF6924 domain-containing protein</fullName>
    </recommendedName>
</protein>
<dbReference type="EMBL" id="CP019606">
    <property type="protein sequence ID" value="AQP47267.1"/>
    <property type="molecule type" value="Genomic_DNA"/>
</dbReference>
<dbReference type="Pfam" id="PF21962">
    <property type="entry name" value="DUF6924"/>
    <property type="match status" value="1"/>
</dbReference>
<dbReference type="AlphaFoldDB" id="A0A1Q2CMD8"/>
<dbReference type="OrthoDB" id="7854965at2"/>
<accession>A0A1Q2CMD8</accession>
<proteinExistence type="predicted"/>
<keyword evidence="3" id="KW-1185">Reference proteome</keyword>
<dbReference type="KEGG" id="tes:BW730_06885"/>
<dbReference type="InterPro" id="IPR053832">
    <property type="entry name" value="DUF6924"/>
</dbReference>
<dbReference type="Proteomes" id="UP000188145">
    <property type="component" value="Chromosome"/>
</dbReference>
<feature type="domain" description="DUF6924" evidence="1">
    <location>
        <begin position="16"/>
        <end position="142"/>
    </location>
</feature>
<evidence type="ECO:0000313" key="2">
    <source>
        <dbReference type="EMBL" id="AQP47267.1"/>
    </source>
</evidence>
<gene>
    <name evidence="2" type="ORF">BW730_06885</name>
</gene>